<reference evidence="2" key="1">
    <citation type="submission" date="2016-06" db="EMBL/GenBank/DDBJ databases">
        <authorList>
            <person name="Varghese N."/>
            <person name="Submissions Spin"/>
        </authorList>
    </citation>
    <scope>NUCLEOTIDE SEQUENCE [LARGE SCALE GENOMIC DNA]</scope>
    <source>
        <strain evidence="2">DSM 43168</strain>
    </source>
</reference>
<name>A0A1C5ACK1_9ACTN</name>
<proteinExistence type="predicted"/>
<dbReference type="Gene3D" id="1.10.260.40">
    <property type="entry name" value="lambda repressor-like DNA-binding domains"/>
    <property type="match status" value="1"/>
</dbReference>
<evidence type="ECO:0000313" key="2">
    <source>
        <dbReference type="Proteomes" id="UP000183585"/>
    </source>
</evidence>
<dbReference type="EMBL" id="FMCT01000012">
    <property type="protein sequence ID" value="SCF42967.1"/>
    <property type="molecule type" value="Genomic_DNA"/>
</dbReference>
<dbReference type="Proteomes" id="UP000183585">
    <property type="component" value="Unassembled WGS sequence"/>
</dbReference>
<sequence length="279" mass="30587">MPQRCPQHREYAAGCDNCRRLARTRARARHHAAAYGWIQPAHVPAAPARQHITALHSEHSMSISAIAQQAGVSFSTVHKIANGVTLNSQPQTVAAILAVKPVPPPVRNGLTVAVGAMRRLQGLAYAHYSSDDLAPMLDLIPEAVRRYRSGTHRMIAETRAHSIRVIARHLDGTWGPSPRARAHALRQGWVSLAAWDDIDDPRAKPSTPADRDDLVDDVAIEMALNGELVQLTRLERHHAVHRGQQAGMTLAAIQRALRMSGSYVNELAHRPLPTYDLAA</sequence>
<dbReference type="InterPro" id="IPR010982">
    <property type="entry name" value="Lambda_DNA-bd_dom_sf"/>
</dbReference>
<accession>A0A1C5ACK1</accession>
<evidence type="ECO:0000313" key="1">
    <source>
        <dbReference type="EMBL" id="SCF42967.1"/>
    </source>
</evidence>
<dbReference type="AlphaFoldDB" id="A0A1C5ACK1"/>
<protein>
    <submittedName>
        <fullName evidence="1">Uncharacterized protein</fullName>
    </submittedName>
</protein>
<gene>
    <name evidence="1" type="ORF">GA0070563_112165</name>
</gene>
<keyword evidence="2" id="KW-1185">Reference proteome</keyword>
<dbReference type="GO" id="GO:0003677">
    <property type="term" value="F:DNA binding"/>
    <property type="evidence" value="ECO:0007669"/>
    <property type="project" value="InterPro"/>
</dbReference>
<organism evidence="1 2">
    <name type="scientific">Micromonospora carbonacea</name>
    <dbReference type="NCBI Taxonomy" id="47853"/>
    <lineage>
        <taxon>Bacteria</taxon>
        <taxon>Bacillati</taxon>
        <taxon>Actinomycetota</taxon>
        <taxon>Actinomycetes</taxon>
        <taxon>Micromonosporales</taxon>
        <taxon>Micromonosporaceae</taxon>
        <taxon>Micromonospora</taxon>
    </lineage>
</organism>